<dbReference type="GO" id="GO:0004252">
    <property type="term" value="F:serine-type endopeptidase activity"/>
    <property type="evidence" value="ECO:0007669"/>
    <property type="project" value="InterPro"/>
</dbReference>
<keyword evidence="8" id="KW-0805">Transcription regulation</keyword>
<evidence type="ECO:0000256" key="14">
    <source>
        <dbReference type="ARBA" id="ARBA00068096"/>
    </source>
</evidence>
<feature type="domain" description="C2H2-type" evidence="18">
    <location>
        <begin position="743"/>
        <end position="772"/>
    </location>
</feature>
<keyword evidence="4" id="KW-0479">Metal-binding</keyword>
<keyword evidence="11" id="KW-0804">Transcription</keyword>
<dbReference type="GO" id="GO:0005576">
    <property type="term" value="C:extracellular region"/>
    <property type="evidence" value="ECO:0007669"/>
    <property type="project" value="UniProtKB-SubCell"/>
</dbReference>
<keyword evidence="21" id="KW-1185">Reference proteome</keyword>
<dbReference type="InterPro" id="IPR041515">
    <property type="entry name" value="PPAF-2-like_Clip"/>
</dbReference>
<evidence type="ECO:0000256" key="16">
    <source>
        <dbReference type="PROSITE-ProRule" id="PRU00042"/>
    </source>
</evidence>
<evidence type="ECO:0000259" key="19">
    <source>
        <dbReference type="PROSITE" id="PS50240"/>
    </source>
</evidence>
<dbReference type="GO" id="GO:0006508">
    <property type="term" value="P:proteolysis"/>
    <property type="evidence" value="ECO:0007669"/>
    <property type="project" value="InterPro"/>
</dbReference>
<dbReference type="InterPro" id="IPR036236">
    <property type="entry name" value="Znf_C2H2_sf"/>
</dbReference>
<dbReference type="CDD" id="cd00190">
    <property type="entry name" value="Tryp_SPc"/>
    <property type="match status" value="1"/>
</dbReference>
<evidence type="ECO:0000256" key="2">
    <source>
        <dbReference type="ARBA" id="ARBA00004613"/>
    </source>
</evidence>
<dbReference type="FunFam" id="3.30.160.60:FF:000014">
    <property type="entry name" value="Transcription factor Sp3"/>
    <property type="match status" value="1"/>
</dbReference>
<dbReference type="Pfam" id="PF18322">
    <property type="entry name" value="CLIP_1"/>
    <property type="match status" value="1"/>
</dbReference>
<dbReference type="SUPFAM" id="SSF57667">
    <property type="entry name" value="beta-beta-alpha zinc fingers"/>
    <property type="match status" value="2"/>
</dbReference>
<organism evidence="20 21">
    <name type="scientific">Hermetia illucens</name>
    <name type="common">Black soldier fly</name>
    <dbReference type="NCBI Taxonomy" id="343691"/>
    <lineage>
        <taxon>Eukaryota</taxon>
        <taxon>Metazoa</taxon>
        <taxon>Ecdysozoa</taxon>
        <taxon>Arthropoda</taxon>
        <taxon>Hexapoda</taxon>
        <taxon>Insecta</taxon>
        <taxon>Pterygota</taxon>
        <taxon>Neoptera</taxon>
        <taxon>Endopterygota</taxon>
        <taxon>Diptera</taxon>
        <taxon>Brachycera</taxon>
        <taxon>Stratiomyomorpha</taxon>
        <taxon>Stratiomyidae</taxon>
        <taxon>Hermetiinae</taxon>
        <taxon>Hermetia</taxon>
    </lineage>
</organism>
<dbReference type="InterPro" id="IPR013087">
    <property type="entry name" value="Znf_C2H2_type"/>
</dbReference>
<evidence type="ECO:0000256" key="6">
    <source>
        <dbReference type="ARBA" id="ARBA00022771"/>
    </source>
</evidence>
<evidence type="ECO:0000256" key="3">
    <source>
        <dbReference type="ARBA" id="ARBA00022525"/>
    </source>
</evidence>
<sequence>MNSLSRKLRELEAQQGNATTGSEVRVVSASVVAQLQAQGLQGSELNAAIMAASQPQTSTTAHIQNQTNSQPQVITLQQLQSFLPQQMGTISTDGAQVSAASATNATPVKTFVANPQMPQQQILNLQNLQGIPHQFVQGGQLIQNPGNGMLSVVQPLQTVTVDGQEALFIPNVGNAQFAGAQAVQINGQQCILTPNGQIIRAPPAGVLPAHLLQNMGQTVQLPNAASGQATITIPGTNITIPIGTATSVTNAAATATTALASANAQSTTQNQQQQQQQQQQHQTQQQNQQQSQNQQQNQQQQQNQANQQQTQQQQTAQQTTITIPGTNIQIPTSVAAANGLLGNAFQTSNFAGIKLDGQNIQVRPNGALPHVVQFPMTQTVPVQVPINAGNGQTVYQTVHVPLQAFAATMPGLIQPQMQIIPQFTQVANIITPTGQIQQVQLAPINPMALHAAQTAATPSNVILQQAAPNLASVTNSQNAASSTSLSNVTSSNVQAVAGGQEGTQAQPITITNAQGQQITVIPTQALHQFRPANAANIIQMPNIPGLQAIPVQNIPGLGNVQVIQANGVNVGQNLTTQSSTPTATTNNPAITASTTPISITPQITTIKTEPTEIKWLMHSPGTNATAAAPQAQTQHQQQQHQQQQQQTHQQQQQQQQAQHQQAPQSTPNSQPHPASLESAGPGPIHMAASQQQFAPTQAQNQTSVNVNINVNDGIDVKPRLKRVACTCPNCTEGEKHSDRKKQHICHIPGCNKVYGKTSHLRAHLRWHTGERPFVCSWLFCGKRFTRSDELQRHRRTHTGEKRFQCSECNKKFMRSDHLSKHIKTHNKPRNNFDSMVEMKNEMEMKVDGNRLVMGSKMEGSEEAETDDSTVVLEVTTKGNAEGNVTSAASTPMHSNNSLIWVSPALHQHNQSSPSTPPPPPPLYSIKQLTYAQEAATSTQSHSSDSNDSSDEKMMIQIADPEIALIAKVFCKPLVVIPIIFVLEITLITRPGETIPNFPEFRKYTLKCGSFSKQLVLIPKSLFSASSICVLSWFSLSLPFLRSGSECVAHYLCKGSNVIRDGVGIIDIRFDGETPQQCANYLEECCQVTQTTTDPIIHPIPTPDGCGYRNVDGVGFKITGDKDNETQYGEFPWMVAILKEEKAADQTLNIYQCGGSLIHPNVVLTAAHCVFGKPADILKIRAGEWDTQTKNELFPHQDRGVAEVITHEHYNKGALFNDIALLILKSPVELAENVKTVCLPPANTNFDLSRCIATGWGKDVFGQVGKYQVILKKIDLPVVPRDQCQASLRNTRLGKHFELHRSFLCAGGELGKDTCKGDGGSPLVCPIPGKREQYYQAGIVAWGIGCGDEIPGVYASIPELRSWLDEQLAYQRVDNKFYTA</sequence>
<dbReference type="Gene3D" id="2.40.10.10">
    <property type="entry name" value="Trypsin-like serine proteases"/>
    <property type="match status" value="2"/>
</dbReference>
<evidence type="ECO:0000313" key="21">
    <source>
        <dbReference type="Proteomes" id="UP000594454"/>
    </source>
</evidence>
<dbReference type="InterPro" id="IPR009003">
    <property type="entry name" value="Peptidase_S1_PA"/>
</dbReference>
<dbReference type="OrthoDB" id="6365676at2759"/>
<dbReference type="SMART" id="SM00355">
    <property type="entry name" value="ZnF_C2H2"/>
    <property type="match status" value="3"/>
</dbReference>
<evidence type="ECO:0000256" key="10">
    <source>
        <dbReference type="ARBA" id="ARBA00023157"/>
    </source>
</evidence>
<name>A0A7R8Z151_HERIL</name>
<evidence type="ECO:0000256" key="7">
    <source>
        <dbReference type="ARBA" id="ARBA00022833"/>
    </source>
</evidence>
<dbReference type="Pfam" id="PF00096">
    <property type="entry name" value="zf-C2H2"/>
    <property type="match status" value="2"/>
</dbReference>
<dbReference type="GO" id="GO:0008270">
    <property type="term" value="F:zinc ion binding"/>
    <property type="evidence" value="ECO:0007669"/>
    <property type="project" value="UniProtKB-KW"/>
</dbReference>
<feature type="region of interest" description="Disordered" evidence="17">
    <location>
        <begin position="270"/>
        <end position="303"/>
    </location>
</feature>
<dbReference type="PRINTS" id="PR00722">
    <property type="entry name" value="CHYMOTRYPSIN"/>
</dbReference>
<feature type="domain" description="C2H2-type" evidence="18">
    <location>
        <begin position="773"/>
        <end position="802"/>
    </location>
</feature>
<feature type="domain" description="C2H2-type" evidence="18">
    <location>
        <begin position="803"/>
        <end position="830"/>
    </location>
</feature>
<keyword evidence="3" id="KW-0964">Secreted</keyword>
<feature type="compositionally biased region" description="Low complexity" evidence="17">
    <location>
        <begin position="687"/>
        <end position="700"/>
    </location>
</feature>
<comment type="subcellular location">
    <subcellularLocation>
        <location evidence="1">Nucleus</location>
    </subcellularLocation>
    <subcellularLocation>
        <location evidence="2">Secreted</location>
    </subcellularLocation>
</comment>
<keyword evidence="9" id="KW-0238">DNA-binding</keyword>
<dbReference type="PANTHER" id="PTHR24258">
    <property type="entry name" value="SERINE PROTEASE-RELATED"/>
    <property type="match status" value="1"/>
</dbReference>
<keyword evidence="12" id="KW-0539">Nucleus</keyword>
<dbReference type="InterPro" id="IPR018114">
    <property type="entry name" value="TRYPSIN_HIS"/>
</dbReference>
<evidence type="ECO:0000256" key="5">
    <source>
        <dbReference type="ARBA" id="ARBA00022737"/>
    </source>
</evidence>
<dbReference type="InterPro" id="IPR001254">
    <property type="entry name" value="Trypsin_dom"/>
</dbReference>
<dbReference type="PROSITE" id="PS00028">
    <property type="entry name" value="ZINC_FINGER_C2H2_1"/>
    <property type="match status" value="3"/>
</dbReference>
<evidence type="ECO:0000259" key="18">
    <source>
        <dbReference type="PROSITE" id="PS50157"/>
    </source>
</evidence>
<dbReference type="Gene3D" id="3.30.160.60">
    <property type="entry name" value="Classic Zinc Finger"/>
    <property type="match status" value="3"/>
</dbReference>
<feature type="compositionally biased region" description="Low complexity" evidence="17">
    <location>
        <begin position="624"/>
        <end position="664"/>
    </location>
</feature>
<evidence type="ECO:0000256" key="1">
    <source>
        <dbReference type="ARBA" id="ARBA00004123"/>
    </source>
</evidence>
<dbReference type="Pfam" id="PF00089">
    <property type="entry name" value="Trypsin"/>
    <property type="match status" value="1"/>
</dbReference>
<feature type="domain" description="Peptidase S1" evidence="19">
    <location>
        <begin position="1117"/>
        <end position="1368"/>
    </location>
</feature>
<dbReference type="SUPFAM" id="SSF50494">
    <property type="entry name" value="Trypsin-like serine proteases"/>
    <property type="match status" value="1"/>
</dbReference>
<feature type="region of interest" description="Disordered" evidence="17">
    <location>
        <begin position="574"/>
        <end position="595"/>
    </location>
</feature>
<dbReference type="PANTHER" id="PTHR24258:SF129">
    <property type="entry name" value="LP15124P-RELATED"/>
    <property type="match status" value="1"/>
</dbReference>
<dbReference type="Proteomes" id="UP000594454">
    <property type="component" value="Chromosome 4"/>
</dbReference>
<keyword evidence="7" id="KW-0862">Zinc</keyword>
<evidence type="ECO:0000256" key="9">
    <source>
        <dbReference type="ARBA" id="ARBA00023125"/>
    </source>
</evidence>
<comment type="similarity">
    <text evidence="13">Belongs to the Sp1 C2H2-type zinc-finger protein family.</text>
</comment>
<dbReference type="FunFam" id="3.30.160.60:FF:001110">
    <property type="entry name" value="Krueppel factor 13"/>
    <property type="match status" value="1"/>
</dbReference>
<evidence type="ECO:0000256" key="13">
    <source>
        <dbReference type="ARBA" id="ARBA00038409"/>
    </source>
</evidence>
<dbReference type="SMART" id="SM00020">
    <property type="entry name" value="Tryp_SPc"/>
    <property type="match status" value="1"/>
</dbReference>
<evidence type="ECO:0000256" key="4">
    <source>
        <dbReference type="ARBA" id="ARBA00022723"/>
    </source>
</evidence>
<dbReference type="PROSITE" id="PS00134">
    <property type="entry name" value="TRYPSIN_HIS"/>
    <property type="match status" value="1"/>
</dbReference>
<evidence type="ECO:0000256" key="11">
    <source>
        <dbReference type="ARBA" id="ARBA00023163"/>
    </source>
</evidence>
<evidence type="ECO:0000313" key="20">
    <source>
        <dbReference type="EMBL" id="CAD7089446.1"/>
    </source>
</evidence>
<keyword evidence="10" id="KW-1015">Disulfide bond</keyword>
<dbReference type="FunFam" id="2.40.10.10:FF:000038">
    <property type="entry name" value="Serine protease"/>
    <property type="match status" value="1"/>
</dbReference>
<dbReference type="InterPro" id="IPR043504">
    <property type="entry name" value="Peptidase_S1_PA_chymotrypsin"/>
</dbReference>
<proteinExistence type="inferred from homology"/>
<dbReference type="InterPro" id="IPR001314">
    <property type="entry name" value="Peptidase_S1A"/>
</dbReference>
<reference evidence="20 21" key="1">
    <citation type="submission" date="2020-11" db="EMBL/GenBank/DDBJ databases">
        <authorList>
            <person name="Wallbank WR R."/>
            <person name="Pardo Diaz C."/>
            <person name="Kozak K."/>
            <person name="Martin S."/>
            <person name="Jiggins C."/>
            <person name="Moest M."/>
            <person name="Warren A I."/>
            <person name="Generalovic N T."/>
            <person name="Byers J.R.P. K."/>
            <person name="Montejo-Kovacevich G."/>
            <person name="Yen C E."/>
        </authorList>
    </citation>
    <scope>NUCLEOTIDE SEQUENCE [LARGE SCALE GENOMIC DNA]</scope>
</reference>
<dbReference type="PROSITE" id="PS50240">
    <property type="entry name" value="TRYPSIN_DOM"/>
    <property type="match status" value="1"/>
</dbReference>
<dbReference type="EMBL" id="LR899012">
    <property type="protein sequence ID" value="CAD7089446.1"/>
    <property type="molecule type" value="Genomic_DNA"/>
</dbReference>
<dbReference type="GO" id="GO:0003677">
    <property type="term" value="F:DNA binding"/>
    <property type="evidence" value="ECO:0007669"/>
    <property type="project" value="UniProtKB-KW"/>
</dbReference>
<dbReference type="PROSITE" id="PS50157">
    <property type="entry name" value="ZINC_FINGER_C2H2_2"/>
    <property type="match status" value="3"/>
</dbReference>
<gene>
    <name evidence="20" type="ORF">HERILL_LOCUS11994</name>
</gene>
<dbReference type="InParanoid" id="A0A7R8Z151"/>
<protein>
    <recommendedName>
        <fullName evidence="14">Phenoloxidase-activating factor 2</fullName>
    </recommendedName>
    <alternativeName>
        <fullName evidence="15">Prophenoloxidase-activating factor II</fullName>
    </alternativeName>
</protein>
<keyword evidence="5" id="KW-0677">Repeat</keyword>
<keyword evidence="6 16" id="KW-0863">Zinc-finger</keyword>
<evidence type="ECO:0000256" key="8">
    <source>
        <dbReference type="ARBA" id="ARBA00023015"/>
    </source>
</evidence>
<dbReference type="GO" id="GO:0005634">
    <property type="term" value="C:nucleus"/>
    <property type="evidence" value="ECO:0007669"/>
    <property type="project" value="UniProtKB-SubCell"/>
</dbReference>
<feature type="region of interest" description="Disordered" evidence="17">
    <location>
        <begin position="624"/>
        <end position="700"/>
    </location>
</feature>
<accession>A0A7R8Z151</accession>
<evidence type="ECO:0000256" key="15">
    <source>
        <dbReference type="ARBA" id="ARBA00076468"/>
    </source>
</evidence>
<evidence type="ECO:0000256" key="12">
    <source>
        <dbReference type="ARBA" id="ARBA00023242"/>
    </source>
</evidence>
<evidence type="ECO:0000256" key="17">
    <source>
        <dbReference type="SAM" id="MobiDB-lite"/>
    </source>
</evidence>